<sequence>MIVIRKAYMLHINNHPIFLVFGIKIKFSSNTAYRWIISFIFFHHINFKFNAQQIMDKSGENLFITKSLLENHIIT</sequence>
<reference evidence="1 2" key="1">
    <citation type="submission" date="2016-05" db="EMBL/GenBank/DDBJ databases">
        <title>Single-cell genome of chain-forming Candidatus Thiomargarita nelsonii and comparison to other large sulfur-oxidizing bacteria.</title>
        <authorList>
            <person name="Winkel M."/>
            <person name="Salman V."/>
            <person name="Woyke T."/>
            <person name="Schulz-Vogt H."/>
            <person name="Richter M."/>
            <person name="Flood B."/>
            <person name="Bailey J."/>
            <person name="Amann R."/>
            <person name="Mussmann M."/>
        </authorList>
    </citation>
    <scope>NUCLEOTIDE SEQUENCE [LARGE SCALE GENOMIC DNA]</scope>
    <source>
        <strain evidence="1 2">THI036</strain>
    </source>
</reference>
<proteinExistence type="predicted"/>
<evidence type="ECO:0000313" key="1">
    <source>
        <dbReference type="EMBL" id="OAD18715.1"/>
    </source>
</evidence>
<dbReference type="EMBL" id="LUTY01003119">
    <property type="protein sequence ID" value="OAD18715.1"/>
    <property type="molecule type" value="Genomic_DNA"/>
</dbReference>
<gene>
    <name evidence="1" type="ORF">THIOM_005683</name>
</gene>
<organism evidence="1 2">
    <name type="scientific">Candidatus Thiomargarita nelsonii</name>
    <dbReference type="NCBI Taxonomy" id="1003181"/>
    <lineage>
        <taxon>Bacteria</taxon>
        <taxon>Pseudomonadati</taxon>
        <taxon>Pseudomonadota</taxon>
        <taxon>Gammaproteobacteria</taxon>
        <taxon>Thiotrichales</taxon>
        <taxon>Thiotrichaceae</taxon>
        <taxon>Thiomargarita</taxon>
    </lineage>
</organism>
<evidence type="ECO:0000313" key="2">
    <source>
        <dbReference type="Proteomes" id="UP000076962"/>
    </source>
</evidence>
<name>A0A176RSJ3_9GAMM</name>
<keyword evidence="2" id="KW-1185">Reference proteome</keyword>
<comment type="caution">
    <text evidence="1">The sequence shown here is derived from an EMBL/GenBank/DDBJ whole genome shotgun (WGS) entry which is preliminary data.</text>
</comment>
<protein>
    <submittedName>
        <fullName evidence="1">Uncharacterized protein</fullName>
    </submittedName>
</protein>
<dbReference type="AlphaFoldDB" id="A0A176RSJ3"/>
<accession>A0A176RSJ3</accession>
<dbReference type="Proteomes" id="UP000076962">
    <property type="component" value="Unassembled WGS sequence"/>
</dbReference>